<proteinExistence type="predicted"/>
<accession>A0A2R7Y9P6</accession>
<feature type="region of interest" description="Disordered" evidence="1">
    <location>
        <begin position="1"/>
        <end position="25"/>
    </location>
</feature>
<feature type="compositionally biased region" description="Basic and acidic residues" evidence="1">
    <location>
        <begin position="1"/>
        <end position="10"/>
    </location>
</feature>
<comment type="caution">
    <text evidence="2">The sequence shown here is derived from an EMBL/GenBank/DDBJ whole genome shotgun (WGS) entry which is preliminary data.</text>
</comment>
<gene>
    <name evidence="2" type="ORF">B9J98_01350</name>
</gene>
<protein>
    <submittedName>
        <fullName evidence="2">Uncharacterized protein</fullName>
    </submittedName>
</protein>
<reference evidence="2 3" key="1">
    <citation type="submission" date="2017-04" db="EMBL/GenBank/DDBJ databases">
        <title>Draft Aigarchaeota genome from a New Zealand hot spring.</title>
        <authorList>
            <person name="Reysenbach A.-L."/>
            <person name="Donaho J.A."/>
            <person name="Gerhart J."/>
            <person name="Kelley J.F."/>
            <person name="Kouba K."/>
            <person name="Podar M."/>
            <person name="Stott M."/>
        </authorList>
    </citation>
    <scope>NUCLEOTIDE SEQUENCE [LARGE SCALE GENOMIC DNA]</scope>
    <source>
        <strain evidence="2">NZ13_MG1</strain>
    </source>
</reference>
<dbReference type="EMBL" id="NDWU01000002">
    <property type="protein sequence ID" value="PUA34271.1"/>
    <property type="molecule type" value="Genomic_DNA"/>
</dbReference>
<dbReference type="AlphaFoldDB" id="A0A2R7Y9P6"/>
<evidence type="ECO:0000256" key="1">
    <source>
        <dbReference type="SAM" id="MobiDB-lite"/>
    </source>
</evidence>
<dbReference type="Proteomes" id="UP000244066">
    <property type="component" value="Unassembled WGS sequence"/>
</dbReference>
<dbReference type="InterPro" id="IPR003749">
    <property type="entry name" value="ThiS/MoaD-like"/>
</dbReference>
<dbReference type="Pfam" id="PF02597">
    <property type="entry name" value="ThiS"/>
    <property type="match status" value="1"/>
</dbReference>
<dbReference type="InterPro" id="IPR012675">
    <property type="entry name" value="Beta-grasp_dom_sf"/>
</dbReference>
<dbReference type="InterPro" id="IPR016155">
    <property type="entry name" value="Mopterin_synth/thiamin_S_b"/>
</dbReference>
<sequence length="56" mass="6168">MRRWPRESNFAERNGASSLREGTCQRKERAGLKGLDTELKDGDEVAIIPAIVGGKP</sequence>
<evidence type="ECO:0000313" key="2">
    <source>
        <dbReference type="EMBL" id="PUA34271.1"/>
    </source>
</evidence>
<evidence type="ECO:0000313" key="3">
    <source>
        <dbReference type="Proteomes" id="UP000244066"/>
    </source>
</evidence>
<dbReference type="Gene3D" id="3.10.20.30">
    <property type="match status" value="1"/>
</dbReference>
<organism evidence="2 3">
    <name type="scientific">Candidatus Terraquivivens tikiterensis</name>
    <dbReference type="NCBI Taxonomy" id="1980982"/>
    <lineage>
        <taxon>Archaea</taxon>
        <taxon>Nitrososphaerota</taxon>
        <taxon>Candidatus Wolframiiraptoraceae</taxon>
        <taxon>Candidatus Terraquivivens</taxon>
    </lineage>
</organism>
<name>A0A2R7Y9P6_9ARCH</name>
<dbReference type="SUPFAM" id="SSF54285">
    <property type="entry name" value="MoaD/ThiS"/>
    <property type="match status" value="1"/>
</dbReference>